<accession>A0ACA9KMT6</accession>
<gene>
    <name evidence="1" type="ORF">ACOLOM_LOCUS2052</name>
</gene>
<dbReference type="Proteomes" id="UP000789525">
    <property type="component" value="Unassembled WGS sequence"/>
</dbReference>
<proteinExistence type="predicted"/>
<name>A0ACA9KMT6_9GLOM</name>
<evidence type="ECO:0000313" key="2">
    <source>
        <dbReference type="Proteomes" id="UP000789525"/>
    </source>
</evidence>
<feature type="non-terminal residue" evidence="1">
    <location>
        <position position="1"/>
    </location>
</feature>
<reference evidence="1" key="1">
    <citation type="submission" date="2021-06" db="EMBL/GenBank/DDBJ databases">
        <authorList>
            <person name="Kallberg Y."/>
            <person name="Tangrot J."/>
            <person name="Rosling A."/>
        </authorList>
    </citation>
    <scope>NUCLEOTIDE SEQUENCE</scope>
    <source>
        <strain evidence="1">CL356</strain>
    </source>
</reference>
<dbReference type="EMBL" id="CAJVPT010002539">
    <property type="protein sequence ID" value="CAG8482876.1"/>
    <property type="molecule type" value="Genomic_DNA"/>
</dbReference>
<evidence type="ECO:0000313" key="1">
    <source>
        <dbReference type="EMBL" id="CAG8482876.1"/>
    </source>
</evidence>
<protein>
    <submittedName>
        <fullName evidence="1">3029_t:CDS:1</fullName>
    </submittedName>
</protein>
<comment type="caution">
    <text evidence="1">The sequence shown here is derived from an EMBL/GenBank/DDBJ whole genome shotgun (WGS) entry which is preliminary data.</text>
</comment>
<sequence>SDIDVAKLIALWPVPTFYITFTIMSAILGFFGGKVLKLSSAKTRFITAGIMFNNVTSLPLGLLRGIKNTSAMNLLVMGEMDTPEDSLKRGKSYILLAVLFGTLLSDGLTDHFNAIFRWSFGAILLKKEKDEDPLAILPTETSHVHPVHQALYATEITSEPDESTQLLITPKKKRTTWTKINNLSIKCIVIIKSIMNPPLCAAGIALIVGIIPPLKGIFFGENATLSVLSEAIDYIGTITIPMTLILLGSQLNNMRYSKGKDLLSAISYVVTCRFLIMPIFGVILVLITRFWYMHDPMLWFVLMLFASGPTAIGCLNLAQLNGSFEEEMAALLFYSYLA</sequence>
<keyword evidence="2" id="KW-1185">Reference proteome</keyword>
<organism evidence="1 2">
    <name type="scientific">Acaulospora colombiana</name>
    <dbReference type="NCBI Taxonomy" id="27376"/>
    <lineage>
        <taxon>Eukaryota</taxon>
        <taxon>Fungi</taxon>
        <taxon>Fungi incertae sedis</taxon>
        <taxon>Mucoromycota</taxon>
        <taxon>Glomeromycotina</taxon>
        <taxon>Glomeromycetes</taxon>
        <taxon>Diversisporales</taxon>
        <taxon>Acaulosporaceae</taxon>
        <taxon>Acaulospora</taxon>
    </lineage>
</organism>